<dbReference type="InterPro" id="IPR047859">
    <property type="entry name" value="Ribosomal_bL17_CS"/>
</dbReference>
<evidence type="ECO:0000313" key="8">
    <source>
        <dbReference type="Proteomes" id="UP001155027"/>
    </source>
</evidence>
<dbReference type="NCBIfam" id="TIGR00059">
    <property type="entry name" value="L17"/>
    <property type="match status" value="1"/>
</dbReference>
<comment type="similarity">
    <text evidence="1 4 5">Belongs to the bacterial ribosomal protein bL17 family.</text>
</comment>
<evidence type="ECO:0000313" key="7">
    <source>
        <dbReference type="EMBL" id="MCS3678978.1"/>
    </source>
</evidence>
<sequence length="197" mass="21458">MRHRKKGKKIGRTASHRKRTLQSLSNALIENKSITTTVAKAKALRPFVEPLITRAKEDTQHNRREVFRHLQSNDAIDELFGEVSERVGDRPGGYTRIIKLGQRSGDGAELALIELVDYNDVPPADTGQGGSGGTRRGSGKGRRTSTEEEQADASSSGDSSDEESESAEEDEATAEEASADAEQGEAEEEEESEEDNT</sequence>
<dbReference type="AlphaFoldDB" id="A0A9X2Q0F8"/>
<keyword evidence="3 4" id="KW-0687">Ribonucleoprotein</keyword>
<evidence type="ECO:0000256" key="6">
    <source>
        <dbReference type="SAM" id="MobiDB-lite"/>
    </source>
</evidence>
<proteinExistence type="inferred from homology"/>
<evidence type="ECO:0000256" key="3">
    <source>
        <dbReference type="ARBA" id="ARBA00023274"/>
    </source>
</evidence>
<name>A0A9X2Q0F8_9BACT</name>
<gene>
    <name evidence="4" type="primary">rplQ</name>
    <name evidence="7" type="ORF">GGP71_002921</name>
</gene>
<accession>A0A9X2Q0F8</accession>
<dbReference type="GO" id="GO:0022625">
    <property type="term" value="C:cytosolic large ribosomal subunit"/>
    <property type="evidence" value="ECO:0007669"/>
    <property type="project" value="TreeGrafter"/>
</dbReference>
<dbReference type="GO" id="GO:0003735">
    <property type="term" value="F:structural constituent of ribosome"/>
    <property type="evidence" value="ECO:0007669"/>
    <property type="project" value="InterPro"/>
</dbReference>
<dbReference type="Proteomes" id="UP001155027">
    <property type="component" value="Unassembled WGS sequence"/>
</dbReference>
<evidence type="ECO:0000256" key="4">
    <source>
        <dbReference type="HAMAP-Rule" id="MF_01368"/>
    </source>
</evidence>
<dbReference type="HAMAP" id="MF_01368">
    <property type="entry name" value="Ribosomal_bL17"/>
    <property type="match status" value="1"/>
</dbReference>
<comment type="caution">
    <text evidence="7">The sequence shown here is derived from an EMBL/GenBank/DDBJ whole genome shotgun (WGS) entry which is preliminary data.</text>
</comment>
<dbReference type="InterPro" id="IPR000456">
    <property type="entry name" value="Ribosomal_bL17"/>
</dbReference>
<organism evidence="7 8">
    <name type="scientific">Salinibacter ruber</name>
    <dbReference type="NCBI Taxonomy" id="146919"/>
    <lineage>
        <taxon>Bacteria</taxon>
        <taxon>Pseudomonadati</taxon>
        <taxon>Rhodothermota</taxon>
        <taxon>Rhodothermia</taxon>
        <taxon>Rhodothermales</taxon>
        <taxon>Salinibacteraceae</taxon>
        <taxon>Salinibacter</taxon>
    </lineage>
</organism>
<dbReference type="SUPFAM" id="SSF64263">
    <property type="entry name" value="Prokaryotic ribosomal protein L17"/>
    <property type="match status" value="1"/>
</dbReference>
<dbReference type="PROSITE" id="PS01167">
    <property type="entry name" value="RIBOSOMAL_L17"/>
    <property type="match status" value="1"/>
</dbReference>
<protein>
    <recommendedName>
        <fullName evidence="4">Large ribosomal subunit protein bL17</fullName>
    </recommendedName>
</protein>
<feature type="compositionally biased region" description="Acidic residues" evidence="6">
    <location>
        <begin position="159"/>
        <end position="197"/>
    </location>
</feature>
<evidence type="ECO:0000256" key="2">
    <source>
        <dbReference type="ARBA" id="ARBA00022980"/>
    </source>
</evidence>
<feature type="region of interest" description="Disordered" evidence="6">
    <location>
        <begin position="120"/>
        <end position="197"/>
    </location>
</feature>
<reference evidence="7" key="1">
    <citation type="submission" date="2022-08" db="EMBL/GenBank/DDBJ databases">
        <title>Genomic Encyclopedia of Type Strains, Phase V (KMG-V): Genome sequencing to study the core and pangenomes of soil and plant-associated prokaryotes.</title>
        <authorList>
            <person name="Whitman W."/>
        </authorList>
    </citation>
    <scope>NUCLEOTIDE SEQUENCE</scope>
    <source>
        <strain evidence="7">0</strain>
    </source>
</reference>
<dbReference type="GO" id="GO:0006412">
    <property type="term" value="P:translation"/>
    <property type="evidence" value="ECO:0007669"/>
    <property type="project" value="UniProtKB-UniRule"/>
</dbReference>
<dbReference type="RefSeq" id="WP_118830496.1">
    <property type="nucleotide sequence ID" value="NZ_CP030364.1"/>
</dbReference>
<dbReference type="EMBL" id="JANUAU010000011">
    <property type="protein sequence ID" value="MCS3678978.1"/>
    <property type="molecule type" value="Genomic_DNA"/>
</dbReference>
<dbReference type="InterPro" id="IPR036373">
    <property type="entry name" value="Ribosomal_bL17_sf"/>
</dbReference>
<evidence type="ECO:0000256" key="1">
    <source>
        <dbReference type="ARBA" id="ARBA00008777"/>
    </source>
</evidence>
<dbReference type="Pfam" id="PF01196">
    <property type="entry name" value="Ribosomal_L17"/>
    <property type="match status" value="1"/>
</dbReference>
<feature type="compositionally biased region" description="Gly residues" evidence="6">
    <location>
        <begin position="127"/>
        <end position="136"/>
    </location>
</feature>
<keyword evidence="2 4" id="KW-0689">Ribosomal protein</keyword>
<dbReference type="PANTHER" id="PTHR14413">
    <property type="entry name" value="RIBOSOMAL PROTEIN L17"/>
    <property type="match status" value="1"/>
</dbReference>
<dbReference type="PANTHER" id="PTHR14413:SF16">
    <property type="entry name" value="LARGE RIBOSOMAL SUBUNIT PROTEIN BL17M"/>
    <property type="match status" value="1"/>
</dbReference>
<dbReference type="Gene3D" id="3.90.1030.10">
    <property type="entry name" value="Ribosomal protein L17"/>
    <property type="match status" value="1"/>
</dbReference>
<comment type="subunit">
    <text evidence="4">Part of the 50S ribosomal subunit. Contacts protein L32.</text>
</comment>
<evidence type="ECO:0000256" key="5">
    <source>
        <dbReference type="RuleBase" id="RU000660"/>
    </source>
</evidence>